<keyword evidence="1" id="KW-0732">Signal</keyword>
<dbReference type="PROSITE" id="PS51257">
    <property type="entry name" value="PROKAR_LIPOPROTEIN"/>
    <property type="match status" value="1"/>
</dbReference>
<dbReference type="EMBL" id="CP046244">
    <property type="protein sequence ID" value="QGP93151.1"/>
    <property type="molecule type" value="Genomic_DNA"/>
</dbReference>
<dbReference type="Proteomes" id="UP000425916">
    <property type="component" value="Chromosome"/>
</dbReference>
<dbReference type="CDD" id="cd13603">
    <property type="entry name" value="PBP2_TRAP_Siap_TeaA_like"/>
    <property type="match status" value="1"/>
</dbReference>
<dbReference type="Pfam" id="PF03480">
    <property type="entry name" value="DctP"/>
    <property type="match status" value="1"/>
</dbReference>
<dbReference type="OrthoDB" id="9815946at2"/>
<accession>A0A6I5ZUS9</accession>
<dbReference type="RefSeq" id="WP_156274380.1">
    <property type="nucleotide sequence ID" value="NZ_CP046244.1"/>
</dbReference>
<dbReference type="GO" id="GO:0055085">
    <property type="term" value="P:transmembrane transport"/>
    <property type="evidence" value="ECO:0007669"/>
    <property type="project" value="InterPro"/>
</dbReference>
<reference evidence="2 3" key="1">
    <citation type="submission" date="2019-11" db="EMBL/GenBank/DDBJ databases">
        <title>Genome sequence of Moorella glycerini DSM11254.</title>
        <authorList>
            <person name="Poehlein A."/>
            <person name="Boeer T."/>
            <person name="Daniel R."/>
        </authorList>
    </citation>
    <scope>NUCLEOTIDE SEQUENCE [LARGE SCALE GENOMIC DNA]</scope>
    <source>
        <strain evidence="2 3">DSM 11254</strain>
    </source>
</reference>
<dbReference type="InterPro" id="IPR018389">
    <property type="entry name" value="DctP_fam"/>
</dbReference>
<dbReference type="InterPro" id="IPR038404">
    <property type="entry name" value="TRAP_DctP_sf"/>
</dbReference>
<protein>
    <submittedName>
        <fullName evidence="2">2,3-diketo-L-gulonate-binding periplasmic protein YiaO</fullName>
    </submittedName>
</protein>
<dbReference type="Gene3D" id="3.40.190.170">
    <property type="entry name" value="Bacterial extracellular solute-binding protein, family 7"/>
    <property type="match status" value="1"/>
</dbReference>
<evidence type="ECO:0000256" key="1">
    <source>
        <dbReference type="ARBA" id="ARBA00022729"/>
    </source>
</evidence>
<gene>
    <name evidence="2" type="primary">yiaO_1</name>
    <name evidence="2" type="ORF">MGLY_25510</name>
</gene>
<name>A0A6I5ZUS9_9FIRM</name>
<sequence>MKKIGKYFAFVALLSILLLLALTGCGGQPAGDKGSTGKEAQTKKAVIRFSHALPEHHYISNQFKAWADLVMQKANGTLEVQIYPSAQLYKDPDVYEAIMTGGIESGHLYNFNHTRYVPEASAMVAWYLWNTTEEAYQVGIKGPLRAKIDAEMEKKGIKTLAWLPWHLEDFAFITTKEVKVPADMKGLTIRANMPEDVAWYQKWGANPSNISGSELYMALQRGVIQGANATVATSVERKLYEVAPYAVLVPFWDTMSIIGINKSFFDKLAPEQQKALVDAGKEVEGKSVAAAMKDYEEIMKRAQELGIKVYKPTPEEMKLWQAGKDEIRQQVFKDKPQVLEEIKKLEQQLATYRQKK</sequence>
<proteinExistence type="predicted"/>
<evidence type="ECO:0000313" key="3">
    <source>
        <dbReference type="Proteomes" id="UP000425916"/>
    </source>
</evidence>
<dbReference type="NCBIfam" id="NF037995">
    <property type="entry name" value="TRAP_S1"/>
    <property type="match status" value="1"/>
</dbReference>
<keyword evidence="3" id="KW-1185">Reference proteome</keyword>
<dbReference type="PANTHER" id="PTHR33376:SF5">
    <property type="entry name" value="EXTRACYTOPLASMIC SOLUTE RECEPTOR PROTEIN"/>
    <property type="match status" value="1"/>
</dbReference>
<evidence type="ECO:0000313" key="2">
    <source>
        <dbReference type="EMBL" id="QGP93151.1"/>
    </source>
</evidence>
<dbReference type="PANTHER" id="PTHR33376">
    <property type="match status" value="1"/>
</dbReference>
<dbReference type="AlphaFoldDB" id="A0A6I5ZUS9"/>
<organism evidence="2 3">
    <name type="scientific">Neomoorella glycerini</name>
    <dbReference type="NCBI Taxonomy" id="55779"/>
    <lineage>
        <taxon>Bacteria</taxon>
        <taxon>Bacillati</taxon>
        <taxon>Bacillota</taxon>
        <taxon>Clostridia</taxon>
        <taxon>Neomoorellales</taxon>
        <taxon>Neomoorellaceae</taxon>
        <taxon>Neomoorella</taxon>
    </lineage>
</organism>